<evidence type="ECO:0000256" key="1">
    <source>
        <dbReference type="SAM" id="MobiDB-lite"/>
    </source>
</evidence>
<evidence type="ECO:0000256" key="2">
    <source>
        <dbReference type="SAM" id="Phobius"/>
    </source>
</evidence>
<dbReference type="Proteomes" id="UP000507470">
    <property type="component" value="Unassembled WGS sequence"/>
</dbReference>
<proteinExistence type="predicted"/>
<feature type="compositionally biased region" description="Basic and acidic residues" evidence="1">
    <location>
        <begin position="301"/>
        <end position="314"/>
    </location>
</feature>
<dbReference type="AlphaFoldDB" id="A0A6J8DJW0"/>
<feature type="chain" id="PRO_5027049330" evidence="3">
    <location>
        <begin position="24"/>
        <end position="344"/>
    </location>
</feature>
<organism evidence="4 5">
    <name type="scientific">Mytilus coruscus</name>
    <name type="common">Sea mussel</name>
    <dbReference type="NCBI Taxonomy" id="42192"/>
    <lineage>
        <taxon>Eukaryota</taxon>
        <taxon>Metazoa</taxon>
        <taxon>Spiralia</taxon>
        <taxon>Lophotrochozoa</taxon>
        <taxon>Mollusca</taxon>
        <taxon>Bivalvia</taxon>
        <taxon>Autobranchia</taxon>
        <taxon>Pteriomorphia</taxon>
        <taxon>Mytilida</taxon>
        <taxon>Mytiloidea</taxon>
        <taxon>Mytilidae</taxon>
        <taxon>Mytilinae</taxon>
        <taxon>Mytilus</taxon>
    </lineage>
</organism>
<evidence type="ECO:0000313" key="5">
    <source>
        <dbReference type="Proteomes" id="UP000507470"/>
    </source>
</evidence>
<dbReference type="OrthoDB" id="6151226at2759"/>
<keyword evidence="2" id="KW-1133">Transmembrane helix</keyword>
<sequence length="344" mass="38764">MFRTTLNFCGLSVIILLVSHCSCDHRLHKPDYPFDLDTAGNAIEGYVDSEVKEGSKVLVKPVEGQQFLEDGEVVKYLQVKVRTGNFTGNEEYVAENTDAFRVDEKGYIIVNNTESFDHTQAIEFYVVMFRFDDVVSDPVPFIVRAEKHKPDENYGYNTTAAVFAGVLICLIVVFALLIPFVVRAKRRVKQGKPIWKFGSHPSALEREMALEKGSQSNLTVHMVKSQASSGPHLKNRAMTEGDFYDNYGYRLEKEVEREKNDLSHDLMAIASHVEELDDADNVLQLNKKHHSDDSDSGLSSDGRHDKGKGIIKNGHNEKVFSIEMKKKTIGTVQKPKLIEESAHL</sequence>
<feature type="region of interest" description="Disordered" evidence="1">
    <location>
        <begin position="287"/>
        <end position="314"/>
    </location>
</feature>
<feature type="transmembrane region" description="Helical" evidence="2">
    <location>
        <begin position="160"/>
        <end position="182"/>
    </location>
</feature>
<evidence type="ECO:0000313" key="4">
    <source>
        <dbReference type="EMBL" id="CAC5407414.1"/>
    </source>
</evidence>
<protein>
    <submittedName>
        <fullName evidence="4">Uncharacterized protein</fullName>
    </submittedName>
</protein>
<reference evidence="4 5" key="1">
    <citation type="submission" date="2020-06" db="EMBL/GenBank/DDBJ databases">
        <authorList>
            <person name="Li R."/>
            <person name="Bekaert M."/>
        </authorList>
    </citation>
    <scope>NUCLEOTIDE SEQUENCE [LARGE SCALE GENOMIC DNA]</scope>
    <source>
        <strain evidence="5">wild</strain>
    </source>
</reference>
<evidence type="ECO:0000256" key="3">
    <source>
        <dbReference type="SAM" id="SignalP"/>
    </source>
</evidence>
<keyword evidence="2" id="KW-0472">Membrane</keyword>
<gene>
    <name evidence="4" type="ORF">MCOR_40894</name>
</gene>
<accession>A0A6J8DJW0</accession>
<keyword evidence="2" id="KW-0812">Transmembrane</keyword>
<dbReference type="EMBL" id="CACVKT020007413">
    <property type="protein sequence ID" value="CAC5407414.1"/>
    <property type="molecule type" value="Genomic_DNA"/>
</dbReference>
<keyword evidence="5" id="KW-1185">Reference proteome</keyword>
<keyword evidence="3" id="KW-0732">Signal</keyword>
<name>A0A6J8DJW0_MYTCO</name>
<feature type="signal peptide" evidence="3">
    <location>
        <begin position="1"/>
        <end position="23"/>
    </location>
</feature>